<dbReference type="InterPro" id="IPR006600">
    <property type="entry name" value="HTH_CenpB_DNA-bd_dom"/>
</dbReference>
<evidence type="ECO:0000313" key="3">
    <source>
        <dbReference type="EMBL" id="KAG2943179.1"/>
    </source>
</evidence>
<name>A0A329R9C8_9STRA</name>
<dbReference type="AlphaFoldDB" id="A0A329R9C8"/>
<dbReference type="InterPro" id="IPR009057">
    <property type="entry name" value="Homeodomain-like_sf"/>
</dbReference>
<dbReference type="Proteomes" id="UP000251314">
    <property type="component" value="Unassembled WGS sequence"/>
</dbReference>
<feature type="domain" description="HTH CENPB-type" evidence="2">
    <location>
        <begin position="94"/>
        <end position="160"/>
    </location>
</feature>
<reference evidence="3" key="2">
    <citation type="submission" date="2018-10" db="EMBL/GenBank/DDBJ databases">
        <title>Effector identification in a new, highly contiguous assembly of the strawberry crown rot pathogen Phytophthora cactorum.</title>
        <authorList>
            <person name="Armitage A.D."/>
            <person name="Nellist C.F."/>
            <person name="Bates H."/>
            <person name="Vickerstaff R.J."/>
            <person name="Harrison R.J."/>
        </authorList>
    </citation>
    <scope>NUCLEOTIDE SEQUENCE</scope>
    <source>
        <strain evidence="3">4040</strain>
        <strain evidence="4">P421</strain>
    </source>
</reference>
<protein>
    <recommendedName>
        <fullName evidence="2">HTH CENPB-type domain-containing protein</fullName>
    </recommendedName>
</protein>
<evidence type="ECO:0000313" key="4">
    <source>
        <dbReference type="EMBL" id="KAG3216192.1"/>
    </source>
</evidence>
<keyword evidence="1" id="KW-0238">DNA-binding</keyword>
<dbReference type="Gene3D" id="1.10.10.60">
    <property type="entry name" value="Homeodomain-like"/>
    <property type="match status" value="1"/>
</dbReference>
<evidence type="ECO:0000313" key="5">
    <source>
        <dbReference type="EMBL" id="RAW20579.1"/>
    </source>
</evidence>
<dbReference type="VEuPathDB" id="FungiDB:PC110_g22979"/>
<gene>
    <name evidence="5" type="ORF">PC110_g22979</name>
    <name evidence="3" type="ORF">PC117_g9508</name>
    <name evidence="4" type="ORF">PC129_g12946</name>
</gene>
<dbReference type="SMART" id="SM00674">
    <property type="entry name" value="CENPB"/>
    <property type="match status" value="1"/>
</dbReference>
<evidence type="ECO:0000256" key="1">
    <source>
        <dbReference type="ARBA" id="ARBA00023125"/>
    </source>
</evidence>
<dbReference type="Proteomes" id="UP000760860">
    <property type="component" value="Unassembled WGS sequence"/>
</dbReference>
<dbReference type="Pfam" id="PF03221">
    <property type="entry name" value="HTH_Tnp_Tc5"/>
    <property type="match status" value="1"/>
</dbReference>
<dbReference type="EMBL" id="MJFZ01002663">
    <property type="protein sequence ID" value="RAW20579.1"/>
    <property type="molecule type" value="Genomic_DNA"/>
</dbReference>
<evidence type="ECO:0000259" key="2">
    <source>
        <dbReference type="SMART" id="SM00674"/>
    </source>
</evidence>
<dbReference type="OrthoDB" id="111528at2759"/>
<keyword evidence="6" id="KW-1185">Reference proteome</keyword>
<organism evidence="5 6">
    <name type="scientific">Phytophthora cactorum</name>
    <dbReference type="NCBI Taxonomy" id="29920"/>
    <lineage>
        <taxon>Eukaryota</taxon>
        <taxon>Sar</taxon>
        <taxon>Stramenopiles</taxon>
        <taxon>Oomycota</taxon>
        <taxon>Peronosporomycetes</taxon>
        <taxon>Peronosporales</taxon>
        <taxon>Peronosporaceae</taxon>
        <taxon>Phytophthora</taxon>
    </lineage>
</organism>
<accession>A0A329R9C8</accession>
<reference evidence="5 6" key="1">
    <citation type="submission" date="2018-01" db="EMBL/GenBank/DDBJ databases">
        <title>Draft genome of the strawberry crown rot pathogen Phytophthora cactorum.</title>
        <authorList>
            <person name="Armitage A.D."/>
            <person name="Lysoe E."/>
            <person name="Nellist C.F."/>
            <person name="Harrison R.J."/>
            <person name="Brurberg M.B."/>
        </authorList>
    </citation>
    <scope>NUCLEOTIDE SEQUENCE [LARGE SCALE GENOMIC DNA]</scope>
    <source>
        <strain evidence="5 6">10300</strain>
    </source>
</reference>
<dbReference type="EMBL" id="RCMV01000503">
    <property type="protein sequence ID" value="KAG3216192.1"/>
    <property type="molecule type" value="Genomic_DNA"/>
</dbReference>
<dbReference type="GO" id="GO:0003677">
    <property type="term" value="F:DNA binding"/>
    <property type="evidence" value="ECO:0007669"/>
    <property type="project" value="UniProtKB-KW"/>
</dbReference>
<dbReference type="SUPFAM" id="SSF46689">
    <property type="entry name" value="Homeodomain-like"/>
    <property type="match status" value="1"/>
</dbReference>
<comment type="caution">
    <text evidence="5">The sequence shown here is derived from an EMBL/GenBank/DDBJ whole genome shotgun (WGS) entry which is preliminary data.</text>
</comment>
<dbReference type="EMBL" id="RCMK01000219">
    <property type="protein sequence ID" value="KAG2943179.1"/>
    <property type="molecule type" value="Genomic_DNA"/>
</dbReference>
<proteinExistence type="predicted"/>
<evidence type="ECO:0000313" key="6">
    <source>
        <dbReference type="Proteomes" id="UP000251314"/>
    </source>
</evidence>
<sequence length="178" mass="20488">MNGQQALTAITAQRADALSNLGTSRVSKTVSEKLEVIAWIETHGDGIPTRALKHFRDERGWIVSWSQIRQWWKKREQLRQTRTTMRRVAGGGAKPRLRGLEEDLFDQVLYLRSNKEKVTRPWIQFTARAVASSQLGDHEFIASDRWTGGFMARYGLFLRRTTNLTVLDDEELTDRSVN</sequence>
<dbReference type="Proteomes" id="UP000736787">
    <property type="component" value="Unassembled WGS sequence"/>
</dbReference>